<organism evidence="1 2">
    <name type="scientific">Phyllosticta paracitricarpa</name>
    <dbReference type="NCBI Taxonomy" id="2016321"/>
    <lineage>
        <taxon>Eukaryota</taxon>
        <taxon>Fungi</taxon>
        <taxon>Dikarya</taxon>
        <taxon>Ascomycota</taxon>
        <taxon>Pezizomycotina</taxon>
        <taxon>Dothideomycetes</taxon>
        <taxon>Dothideomycetes incertae sedis</taxon>
        <taxon>Botryosphaeriales</taxon>
        <taxon>Phyllostictaceae</taxon>
        <taxon>Phyllosticta</taxon>
    </lineage>
</organism>
<gene>
    <name evidence="1" type="ORF">JOL62DRAFT_37693</name>
</gene>
<dbReference type="EMBL" id="JBBPBF010000011">
    <property type="protein sequence ID" value="KAK7612181.1"/>
    <property type="molecule type" value="Genomic_DNA"/>
</dbReference>
<keyword evidence="2" id="KW-1185">Reference proteome</keyword>
<sequence>MRNHVRMQKKKKKKSIACPLLAPFTDTMAPRVECAVLVAHGLVSALPTPWTPVAPLDLPEIEAKWRKRGRWEMSRWHFSAQSTSTDSQTPGSFLSSHESHLRSIHAFCFEAIDFSHSNMQEIELFPPFYPASRSESQISSPIFLASVFQSYKTVAHCTGAIEIKTPDFNAPGINRSLGICRKNSPPNNASAFQSKICEPNHL</sequence>
<evidence type="ECO:0000313" key="2">
    <source>
        <dbReference type="Proteomes" id="UP001367316"/>
    </source>
</evidence>
<accession>A0ABR1NAH0</accession>
<proteinExistence type="predicted"/>
<protein>
    <submittedName>
        <fullName evidence="1">Uncharacterized protein</fullName>
    </submittedName>
</protein>
<evidence type="ECO:0000313" key="1">
    <source>
        <dbReference type="EMBL" id="KAK7612181.1"/>
    </source>
</evidence>
<comment type="caution">
    <text evidence="1">The sequence shown here is derived from an EMBL/GenBank/DDBJ whole genome shotgun (WGS) entry which is preliminary data.</text>
</comment>
<dbReference type="Proteomes" id="UP001367316">
    <property type="component" value="Unassembled WGS sequence"/>
</dbReference>
<reference evidence="1 2" key="1">
    <citation type="submission" date="2024-04" db="EMBL/GenBank/DDBJ databases">
        <title>Phyllosticta paracitricarpa is synonymous to the EU quarantine fungus P. citricarpa based on phylogenomic analyses.</title>
        <authorList>
            <consortium name="Lawrence Berkeley National Laboratory"/>
            <person name="Van ingen-buijs V.A."/>
            <person name="Van westerhoven A.C."/>
            <person name="Haridas S."/>
            <person name="Skiadas P."/>
            <person name="Martin F."/>
            <person name="Groenewald J.Z."/>
            <person name="Crous P.W."/>
            <person name="Seidl M.F."/>
        </authorList>
    </citation>
    <scope>NUCLEOTIDE SEQUENCE [LARGE SCALE GENOMIC DNA]</scope>
    <source>
        <strain evidence="1 2">CBS 141358</strain>
    </source>
</reference>
<name>A0ABR1NAH0_9PEZI</name>